<protein>
    <submittedName>
        <fullName evidence="6">Methionine-binding lipoprotein MetQ</fullName>
    </submittedName>
</protein>
<organism evidence="6">
    <name type="scientific">bioreactor metagenome</name>
    <dbReference type="NCBI Taxonomy" id="1076179"/>
    <lineage>
        <taxon>unclassified sequences</taxon>
        <taxon>metagenomes</taxon>
        <taxon>ecological metagenomes</taxon>
    </lineage>
</organism>
<evidence type="ECO:0000256" key="5">
    <source>
        <dbReference type="ARBA" id="ARBA00023288"/>
    </source>
</evidence>
<sequence length="65" mass="7193">MPAGLNPTKDALAIEAKDSPYANIIAVKEDNKDKEYIKALVEAINTPEIKKFIEENYKGAIIPSF</sequence>
<dbReference type="PANTHER" id="PTHR30429">
    <property type="entry name" value="D-METHIONINE-BINDING LIPOPROTEIN METQ"/>
    <property type="match status" value="1"/>
</dbReference>
<keyword evidence="3" id="KW-0472">Membrane</keyword>
<name>A0A645DVF3_9ZZZZ</name>
<comment type="subcellular location">
    <subcellularLocation>
        <location evidence="1">Membrane</location>
        <topology evidence="1">Lipid-anchor</topology>
    </subcellularLocation>
</comment>
<dbReference type="Gene3D" id="3.40.190.10">
    <property type="entry name" value="Periplasmic binding protein-like II"/>
    <property type="match status" value="1"/>
</dbReference>
<evidence type="ECO:0000256" key="3">
    <source>
        <dbReference type="ARBA" id="ARBA00023136"/>
    </source>
</evidence>
<dbReference type="AlphaFoldDB" id="A0A645DVF3"/>
<gene>
    <name evidence="6" type="primary">metQ_26</name>
    <name evidence="6" type="ORF">SDC9_140448</name>
</gene>
<accession>A0A645DVF3</accession>
<evidence type="ECO:0000256" key="4">
    <source>
        <dbReference type="ARBA" id="ARBA00023139"/>
    </source>
</evidence>
<keyword evidence="2" id="KW-0732">Signal</keyword>
<keyword evidence="4" id="KW-0564">Palmitate</keyword>
<evidence type="ECO:0000313" key="6">
    <source>
        <dbReference type="EMBL" id="MPM93311.1"/>
    </source>
</evidence>
<evidence type="ECO:0000256" key="2">
    <source>
        <dbReference type="ARBA" id="ARBA00022729"/>
    </source>
</evidence>
<dbReference type="GO" id="GO:0016020">
    <property type="term" value="C:membrane"/>
    <property type="evidence" value="ECO:0007669"/>
    <property type="project" value="UniProtKB-SubCell"/>
</dbReference>
<reference evidence="6" key="1">
    <citation type="submission" date="2019-08" db="EMBL/GenBank/DDBJ databases">
        <authorList>
            <person name="Kucharzyk K."/>
            <person name="Murdoch R.W."/>
            <person name="Higgins S."/>
            <person name="Loffler F."/>
        </authorList>
    </citation>
    <scope>NUCLEOTIDE SEQUENCE</scope>
</reference>
<dbReference type="PANTHER" id="PTHR30429:SF0">
    <property type="entry name" value="METHIONINE-BINDING LIPOPROTEIN METQ"/>
    <property type="match status" value="1"/>
</dbReference>
<dbReference type="EMBL" id="VSSQ01040137">
    <property type="protein sequence ID" value="MPM93311.1"/>
    <property type="molecule type" value="Genomic_DNA"/>
</dbReference>
<keyword evidence="5 6" id="KW-0449">Lipoprotein</keyword>
<evidence type="ECO:0000256" key="1">
    <source>
        <dbReference type="ARBA" id="ARBA00004635"/>
    </source>
</evidence>
<proteinExistence type="predicted"/>
<comment type="caution">
    <text evidence="6">The sequence shown here is derived from an EMBL/GenBank/DDBJ whole genome shotgun (WGS) entry which is preliminary data.</text>
</comment>
<dbReference type="SUPFAM" id="SSF53850">
    <property type="entry name" value="Periplasmic binding protein-like II"/>
    <property type="match status" value="1"/>
</dbReference>
<dbReference type="InterPro" id="IPR004872">
    <property type="entry name" value="Lipoprotein_NlpA"/>
</dbReference>
<dbReference type="Pfam" id="PF03180">
    <property type="entry name" value="Lipoprotein_9"/>
    <property type="match status" value="1"/>
</dbReference>